<evidence type="ECO:0000256" key="3">
    <source>
        <dbReference type="SAM" id="MobiDB-lite"/>
    </source>
</evidence>
<dbReference type="GO" id="GO:0003677">
    <property type="term" value="F:DNA binding"/>
    <property type="evidence" value="ECO:0007669"/>
    <property type="project" value="UniProtKB-UniRule"/>
</dbReference>
<dbReference type="EMBL" id="CXWD01000020">
    <property type="protein sequence ID" value="CTQ75189.1"/>
    <property type="molecule type" value="Genomic_DNA"/>
</dbReference>
<dbReference type="OrthoDB" id="7828598at2"/>
<evidence type="ECO:0000313" key="5">
    <source>
        <dbReference type="EMBL" id="CTQ75189.1"/>
    </source>
</evidence>
<organism evidence="5 6">
    <name type="scientific">Roseibium alexandrii</name>
    <dbReference type="NCBI Taxonomy" id="388408"/>
    <lineage>
        <taxon>Bacteria</taxon>
        <taxon>Pseudomonadati</taxon>
        <taxon>Pseudomonadota</taxon>
        <taxon>Alphaproteobacteria</taxon>
        <taxon>Hyphomicrobiales</taxon>
        <taxon>Stappiaceae</taxon>
        <taxon>Roseibium</taxon>
    </lineage>
</organism>
<evidence type="ECO:0000313" key="6">
    <source>
        <dbReference type="Proteomes" id="UP000053235"/>
    </source>
</evidence>
<dbReference type="RefSeq" id="WP_055673396.1">
    <property type="nucleotide sequence ID" value="NZ_CXWD01000020.1"/>
</dbReference>
<evidence type="ECO:0000259" key="4">
    <source>
        <dbReference type="PROSITE" id="PS50977"/>
    </source>
</evidence>
<protein>
    <recommendedName>
        <fullName evidence="4">HTH tetR-type domain-containing protein</fullName>
    </recommendedName>
</protein>
<feature type="compositionally biased region" description="Basic and acidic residues" evidence="3">
    <location>
        <begin position="213"/>
        <end position="225"/>
    </location>
</feature>
<gene>
    <name evidence="5" type="ORF">LAX5112_04140</name>
</gene>
<keyword evidence="1 2" id="KW-0238">DNA-binding</keyword>
<dbReference type="STRING" id="388408.LAX5112_04140"/>
<dbReference type="PROSITE" id="PS50977">
    <property type="entry name" value="HTH_TETR_2"/>
    <property type="match status" value="1"/>
</dbReference>
<dbReference type="AlphaFoldDB" id="A0A0M7AJY2"/>
<name>A0A0M7AJY2_9HYPH</name>
<dbReference type="InterPro" id="IPR001647">
    <property type="entry name" value="HTH_TetR"/>
</dbReference>
<evidence type="ECO:0000256" key="2">
    <source>
        <dbReference type="PROSITE-ProRule" id="PRU00335"/>
    </source>
</evidence>
<proteinExistence type="predicted"/>
<dbReference type="Proteomes" id="UP000053235">
    <property type="component" value="Unassembled WGS sequence"/>
</dbReference>
<feature type="region of interest" description="Disordered" evidence="3">
    <location>
        <begin position="204"/>
        <end position="234"/>
    </location>
</feature>
<feature type="DNA-binding region" description="H-T-H motif" evidence="2">
    <location>
        <begin position="27"/>
        <end position="46"/>
    </location>
</feature>
<keyword evidence="6" id="KW-1185">Reference proteome</keyword>
<dbReference type="InterPro" id="IPR009057">
    <property type="entry name" value="Homeodomain-like_sf"/>
</dbReference>
<dbReference type="Gene3D" id="1.10.357.10">
    <property type="entry name" value="Tetracycline Repressor, domain 2"/>
    <property type="match status" value="1"/>
</dbReference>
<sequence>MATAKTKQKILTVFLELLEKHPYEEVSLQLIAETAKVKLSDLRRAYTSKLALVEAFAESIDAAVLDERDEGMDDQPARDRLFDILMTRIDALADHKEAVRALKTAADEDPGLALEFNRIAIRSQKWMLVAAGIDLSGAKGTVVAQGLVMAFAKVVATWLDEPDEGMPRTMSRLDKELDNGVSFMKRLNRLEGMAKGLRKFIKSASRRGRSRNRARDEDDFTDHTETPMPSEQGA</sequence>
<reference evidence="6" key="1">
    <citation type="submission" date="2015-07" db="EMBL/GenBank/DDBJ databases">
        <authorList>
            <person name="Rodrigo-Torres Lidia"/>
            <person name="Arahal R.David."/>
        </authorList>
    </citation>
    <scope>NUCLEOTIDE SEQUENCE [LARGE SCALE GENOMIC DNA]</scope>
    <source>
        <strain evidence="6">CECT 5112</strain>
    </source>
</reference>
<dbReference type="SUPFAM" id="SSF46689">
    <property type="entry name" value="Homeodomain-like"/>
    <property type="match status" value="1"/>
</dbReference>
<accession>A0A0M7AJY2</accession>
<feature type="domain" description="HTH tetR-type" evidence="4">
    <location>
        <begin position="4"/>
        <end position="64"/>
    </location>
</feature>
<evidence type="ECO:0000256" key="1">
    <source>
        <dbReference type="ARBA" id="ARBA00023125"/>
    </source>
</evidence>